<dbReference type="PROSITE" id="PS51257">
    <property type="entry name" value="PROKAR_LIPOPROTEIN"/>
    <property type="match status" value="1"/>
</dbReference>
<keyword evidence="6 7" id="KW-0961">Cell wall biogenesis/degradation</keyword>
<comment type="pathway">
    <text evidence="1 7">Cell wall biogenesis; peptidoglycan biosynthesis.</text>
</comment>
<dbReference type="InterPro" id="IPR038063">
    <property type="entry name" value="Transpep_catalytic_dom"/>
</dbReference>
<dbReference type="Proteomes" id="UP001589700">
    <property type="component" value="Unassembled WGS sequence"/>
</dbReference>
<evidence type="ECO:0000256" key="6">
    <source>
        <dbReference type="ARBA" id="ARBA00023316"/>
    </source>
</evidence>
<dbReference type="Pfam" id="PF17964">
    <property type="entry name" value="Big_10"/>
    <property type="match status" value="1"/>
</dbReference>
<dbReference type="Gene3D" id="2.40.440.10">
    <property type="entry name" value="L,D-transpeptidase catalytic domain-like"/>
    <property type="match status" value="1"/>
</dbReference>
<evidence type="ECO:0000256" key="3">
    <source>
        <dbReference type="ARBA" id="ARBA00022960"/>
    </source>
</evidence>
<comment type="caution">
    <text evidence="9">The sequence shown here is derived from an EMBL/GenBank/DDBJ whole genome shotgun (WGS) entry which is preliminary data.</text>
</comment>
<dbReference type="Gene3D" id="2.60.40.3780">
    <property type="match status" value="1"/>
</dbReference>
<evidence type="ECO:0000256" key="2">
    <source>
        <dbReference type="ARBA" id="ARBA00022679"/>
    </source>
</evidence>
<keyword evidence="4 7" id="KW-0573">Peptidoglycan synthesis</keyword>
<dbReference type="InterPro" id="IPR005490">
    <property type="entry name" value="LD_TPept_cat_dom"/>
</dbReference>
<dbReference type="InterPro" id="IPR050979">
    <property type="entry name" value="LD-transpeptidase"/>
</dbReference>
<dbReference type="InterPro" id="IPR041280">
    <property type="entry name" value="Big_10"/>
</dbReference>
<feature type="active site" description="Nucleophile" evidence="7">
    <location>
        <position position="368"/>
    </location>
</feature>
<reference evidence="9 10" key="1">
    <citation type="submission" date="2024-09" db="EMBL/GenBank/DDBJ databases">
        <authorList>
            <person name="Sun Q."/>
            <person name="Mori K."/>
        </authorList>
    </citation>
    <scope>NUCLEOTIDE SEQUENCE [LARGE SCALE GENOMIC DNA]</scope>
    <source>
        <strain evidence="9 10">CCM 7659</strain>
    </source>
</reference>
<protein>
    <submittedName>
        <fullName evidence="9">Ig-like domain-containing protein</fullName>
    </submittedName>
</protein>
<proteinExistence type="predicted"/>
<evidence type="ECO:0000313" key="10">
    <source>
        <dbReference type="Proteomes" id="UP001589700"/>
    </source>
</evidence>
<name>A0ABV5JTI2_9ACTN</name>
<dbReference type="EMBL" id="JBHMDY010000006">
    <property type="protein sequence ID" value="MFB9260388.1"/>
    <property type="molecule type" value="Genomic_DNA"/>
</dbReference>
<keyword evidence="10" id="KW-1185">Reference proteome</keyword>
<keyword evidence="3 7" id="KW-0133">Cell shape</keyword>
<feature type="active site" description="Proton donor/acceptor" evidence="7">
    <location>
        <position position="350"/>
    </location>
</feature>
<dbReference type="Gene3D" id="2.60.40.3710">
    <property type="match status" value="1"/>
</dbReference>
<dbReference type="PANTHER" id="PTHR30582:SF2">
    <property type="entry name" value="L,D-TRANSPEPTIDASE YCIB-RELATED"/>
    <property type="match status" value="1"/>
</dbReference>
<dbReference type="CDD" id="cd16913">
    <property type="entry name" value="YkuD_like"/>
    <property type="match status" value="1"/>
</dbReference>
<feature type="domain" description="L,D-TPase catalytic" evidence="8">
    <location>
        <begin position="259"/>
        <end position="392"/>
    </location>
</feature>
<evidence type="ECO:0000256" key="5">
    <source>
        <dbReference type="ARBA" id="ARBA00023315"/>
    </source>
</evidence>
<dbReference type="PROSITE" id="PS52029">
    <property type="entry name" value="LD_TPASE"/>
    <property type="match status" value="1"/>
</dbReference>
<dbReference type="Pfam" id="PF03734">
    <property type="entry name" value="YkuD"/>
    <property type="match status" value="1"/>
</dbReference>
<evidence type="ECO:0000256" key="7">
    <source>
        <dbReference type="PROSITE-ProRule" id="PRU01373"/>
    </source>
</evidence>
<evidence type="ECO:0000256" key="4">
    <source>
        <dbReference type="ARBA" id="ARBA00022984"/>
    </source>
</evidence>
<dbReference type="RefSeq" id="WP_182632020.1">
    <property type="nucleotide sequence ID" value="NZ_JAALDM010000112.1"/>
</dbReference>
<evidence type="ECO:0000313" key="9">
    <source>
        <dbReference type="EMBL" id="MFB9260388.1"/>
    </source>
</evidence>
<dbReference type="CDD" id="cd13432">
    <property type="entry name" value="LDT_IgD_like_2"/>
    <property type="match status" value="1"/>
</dbReference>
<gene>
    <name evidence="9" type="ORF">ACFFVD_11300</name>
</gene>
<dbReference type="PANTHER" id="PTHR30582">
    <property type="entry name" value="L,D-TRANSPEPTIDASE"/>
    <property type="match status" value="1"/>
</dbReference>
<dbReference type="SUPFAM" id="SSF141523">
    <property type="entry name" value="L,D-transpeptidase catalytic domain-like"/>
    <property type="match status" value="1"/>
</dbReference>
<sequence length="420" mass="44653">MSLSRPAGPARPAALVPFALLAGLAALILIISGCTVPVPTGSAGETTPGVETSEAPAPAELTVTPKDGATGVAIRDGVSATVTDGTLTEVVLTNDSGKEIEGTISADGTEWMPDIPLGYGRTYTLETTYKGEAGAPKTDKRSFTMANPQSVVDASLVTTGGAPLESGREYGVGIVIAAKFDQPVADRAKVEEHMTVTTRPEVEGNWYWLNDSNAHWRPKEYYATGTEVSVNLDLEGRDLGDGQWGGSDESVDFSIGERRVAIVDDADKMVNVFHNRELVKSLPTSMGKGGWATYGNTTMHFWTQPGNYTVLDKSSSVLMDSSTYGLPLSAGYKVTVANGVRLTNDGIYFHALESSMWAQGNTNTSHGCLNLSPTDAQWYFDQAVTGDVVEVKGTGGPELGVWQNGDWSVPWEEWQTGSAD</sequence>
<keyword evidence="2" id="KW-0808">Transferase</keyword>
<accession>A0ABV5JTI2</accession>
<evidence type="ECO:0000256" key="1">
    <source>
        <dbReference type="ARBA" id="ARBA00004752"/>
    </source>
</evidence>
<evidence type="ECO:0000259" key="8">
    <source>
        <dbReference type="PROSITE" id="PS52029"/>
    </source>
</evidence>
<keyword evidence="5" id="KW-0012">Acyltransferase</keyword>
<organism evidence="9 10">
    <name type="scientific">Dietzia aerolata</name>
    <dbReference type="NCBI Taxonomy" id="595984"/>
    <lineage>
        <taxon>Bacteria</taxon>
        <taxon>Bacillati</taxon>
        <taxon>Actinomycetota</taxon>
        <taxon>Actinomycetes</taxon>
        <taxon>Mycobacteriales</taxon>
        <taxon>Dietziaceae</taxon>
        <taxon>Dietzia</taxon>
    </lineage>
</organism>